<evidence type="ECO:0000256" key="1">
    <source>
        <dbReference type="SAM" id="Phobius"/>
    </source>
</evidence>
<dbReference type="PANTHER" id="PTHR37957">
    <property type="entry name" value="BLR7070 PROTEIN"/>
    <property type="match status" value="1"/>
</dbReference>
<dbReference type="Pfam" id="PF13449">
    <property type="entry name" value="Phytase-like"/>
    <property type="match status" value="1"/>
</dbReference>
<keyword evidence="4" id="KW-1185">Reference proteome</keyword>
<keyword evidence="1" id="KW-0812">Transmembrane</keyword>
<feature type="domain" description="Phytase-like" evidence="2">
    <location>
        <begin position="82"/>
        <end position="441"/>
    </location>
</feature>
<keyword evidence="1" id="KW-0472">Membrane</keyword>
<dbReference type="EMBL" id="JAMPKM010000017">
    <property type="protein sequence ID" value="MEP0819893.1"/>
    <property type="molecule type" value="Genomic_DNA"/>
</dbReference>
<dbReference type="PANTHER" id="PTHR37957:SF1">
    <property type="entry name" value="PHYTASE-LIKE DOMAIN-CONTAINING PROTEIN"/>
    <property type="match status" value="1"/>
</dbReference>
<proteinExistence type="predicted"/>
<gene>
    <name evidence="3" type="ORF">NC998_22580</name>
</gene>
<reference evidence="3 4" key="1">
    <citation type="submission" date="2022-04" db="EMBL/GenBank/DDBJ databases">
        <title>Positive selection, recombination, and allopatry shape intraspecific diversity of widespread and dominant cyanobacteria.</title>
        <authorList>
            <person name="Wei J."/>
            <person name="Shu W."/>
            <person name="Hu C."/>
        </authorList>
    </citation>
    <scope>NUCLEOTIDE SEQUENCE [LARGE SCALE GENOMIC DNA]</scope>
    <source>
        <strain evidence="3 4">GB2-A4</strain>
    </source>
</reference>
<sequence length="473" mass="51513">MNVNKAVSSTHHSKLRVSVAGLTAIFSVVSTFYALGLYVPAIAVELVGRAVLPANTFAPGPTSGQLISATNEVSVPFVEKLPVQGFSAVLPGPKPGTFLVLSDNGYGAKANSPDYPLRFYAVEPDFASGRVFPVNVKSGGRLSQFSRQSFISLSDRRNKTDFPIVAEQNIYPGSISPSQPQGIPVAATIKSRRLLTGADFDLEAFRRVSDGTYWFGDEFGPYLLHTSANGQLLEPPIPLPNFLKLGDRPFIQSPDNPAFANLPTDQERVTAANLPRSGGFEGMALNTSGTKLYALLEKPVVSDPQRDRLLINEFDLATKRYSGKVFGYRLEDPSHAIGDFTAINDSEFIVIERDNRQGDPNNPNFSDPAQFKRLYKVDLRQQDEAGFVKKDLLVDLLNISDPQGLGGNGTVNGRFTFPFVTIEDVLPIDANTLLVINDNNYPFSAGRTPGKPDDSEFILIKLDQPLNLAASRS</sequence>
<feature type="transmembrane region" description="Helical" evidence="1">
    <location>
        <begin position="20"/>
        <end position="39"/>
    </location>
</feature>
<protein>
    <submittedName>
        <fullName evidence="3">Esterase-like activity of phytase family protein</fullName>
    </submittedName>
</protein>
<organism evidence="3 4">
    <name type="scientific">Trichocoleus desertorum GB2-A4</name>
    <dbReference type="NCBI Taxonomy" id="2933944"/>
    <lineage>
        <taxon>Bacteria</taxon>
        <taxon>Bacillati</taxon>
        <taxon>Cyanobacteriota</taxon>
        <taxon>Cyanophyceae</taxon>
        <taxon>Leptolyngbyales</taxon>
        <taxon>Trichocoleusaceae</taxon>
        <taxon>Trichocoleus</taxon>
    </lineage>
</organism>
<evidence type="ECO:0000313" key="4">
    <source>
        <dbReference type="Proteomes" id="UP001464891"/>
    </source>
</evidence>
<accession>A0ABV0JF08</accession>
<comment type="caution">
    <text evidence="3">The sequence shown here is derived from an EMBL/GenBank/DDBJ whole genome shotgun (WGS) entry which is preliminary data.</text>
</comment>
<keyword evidence="1" id="KW-1133">Transmembrane helix</keyword>
<dbReference type="InterPro" id="IPR027372">
    <property type="entry name" value="Phytase-like_dom"/>
</dbReference>
<dbReference type="Proteomes" id="UP001464891">
    <property type="component" value="Unassembled WGS sequence"/>
</dbReference>
<name>A0ABV0JF08_9CYAN</name>
<evidence type="ECO:0000259" key="2">
    <source>
        <dbReference type="Pfam" id="PF13449"/>
    </source>
</evidence>
<evidence type="ECO:0000313" key="3">
    <source>
        <dbReference type="EMBL" id="MEP0819893.1"/>
    </source>
</evidence>